<proteinExistence type="inferred from homology"/>
<feature type="compositionally biased region" description="Basic and acidic residues" evidence="3">
    <location>
        <begin position="67"/>
        <end position="112"/>
    </location>
</feature>
<feature type="region of interest" description="Disordered" evidence="3">
    <location>
        <begin position="765"/>
        <end position="792"/>
    </location>
</feature>
<dbReference type="AlphaFoldDB" id="A0A4W3JX58"/>
<dbReference type="OMA" id="QIWATFE"/>
<dbReference type="Proteomes" id="UP000314986">
    <property type="component" value="Unassembled WGS sequence"/>
</dbReference>
<reference evidence="5" key="4">
    <citation type="submission" date="2025-08" db="UniProtKB">
        <authorList>
            <consortium name="Ensembl"/>
        </authorList>
    </citation>
    <scope>IDENTIFICATION</scope>
</reference>
<accession>A0A4W3JX58</accession>
<feature type="region of interest" description="Disordered" evidence="3">
    <location>
        <begin position="1"/>
        <end position="296"/>
    </location>
</feature>
<dbReference type="GO" id="GO:0005634">
    <property type="term" value="C:nucleus"/>
    <property type="evidence" value="ECO:0007669"/>
    <property type="project" value="TreeGrafter"/>
</dbReference>
<dbReference type="RefSeq" id="XP_042190724.1">
    <property type="nucleotide sequence ID" value="XM_042334790.1"/>
</dbReference>
<feature type="compositionally biased region" description="Basic residues" evidence="3">
    <location>
        <begin position="1"/>
        <end position="33"/>
    </location>
</feature>
<dbReference type="PANTHER" id="PTHR16161">
    <property type="entry name" value="TRANSCRIPTIONAL PROTEIN SWT1"/>
    <property type="match status" value="1"/>
</dbReference>
<evidence type="ECO:0000256" key="3">
    <source>
        <dbReference type="SAM" id="MobiDB-lite"/>
    </source>
</evidence>
<evidence type="ECO:0000313" key="5">
    <source>
        <dbReference type="Ensembl" id="ENSCMIP00000043706.1"/>
    </source>
</evidence>
<dbReference type="FunFam" id="3.40.50.1010:FF:000012">
    <property type="entry name" value="SWT1, RNA endoribonuclease homolog"/>
    <property type="match status" value="1"/>
</dbReference>
<keyword evidence="6" id="KW-1185">Reference proteome</keyword>
<dbReference type="SMART" id="SM00670">
    <property type="entry name" value="PINc"/>
    <property type="match status" value="1"/>
</dbReference>
<feature type="compositionally biased region" description="Basic and acidic residues" evidence="3">
    <location>
        <begin position="270"/>
        <end position="295"/>
    </location>
</feature>
<dbReference type="PANTHER" id="PTHR16161:SF0">
    <property type="entry name" value="TRANSCRIPTIONAL PROTEIN SWT1"/>
    <property type="match status" value="1"/>
</dbReference>
<dbReference type="STRING" id="7868.ENSCMIP00000043706"/>
<feature type="compositionally biased region" description="Basic residues" evidence="3">
    <location>
        <begin position="125"/>
        <end position="139"/>
    </location>
</feature>
<feature type="compositionally biased region" description="Polar residues" evidence="3">
    <location>
        <begin position="196"/>
        <end position="206"/>
    </location>
</feature>
<feature type="compositionally biased region" description="Basic and acidic residues" evidence="3">
    <location>
        <begin position="947"/>
        <end position="959"/>
    </location>
</feature>
<dbReference type="GeneID" id="103180000"/>
<dbReference type="Pfam" id="PF13638">
    <property type="entry name" value="PIN_4"/>
    <property type="match status" value="1"/>
</dbReference>
<organism evidence="5 6">
    <name type="scientific">Callorhinchus milii</name>
    <name type="common">Ghost shark</name>
    <dbReference type="NCBI Taxonomy" id="7868"/>
    <lineage>
        <taxon>Eukaryota</taxon>
        <taxon>Metazoa</taxon>
        <taxon>Chordata</taxon>
        <taxon>Craniata</taxon>
        <taxon>Vertebrata</taxon>
        <taxon>Chondrichthyes</taxon>
        <taxon>Holocephali</taxon>
        <taxon>Chimaeriformes</taxon>
        <taxon>Callorhinchidae</taxon>
        <taxon>Callorhinchus</taxon>
    </lineage>
</organism>
<dbReference type="CDD" id="cd18727">
    <property type="entry name" value="PIN_Swt1-like"/>
    <property type="match status" value="1"/>
</dbReference>
<dbReference type="RefSeq" id="XP_042190722.1">
    <property type="nucleotide sequence ID" value="XM_042334788.1"/>
</dbReference>
<sequence length="1144" mass="129210">MSGKDTKHKKPKDKLRTKHKKMKDKSRTKKSRKSSVDRDKKKSKSDQTGSRESPSPRKEVRGKRSHHDRDSSTERKQSVEEHKPSYLSHSDSEGHDSKNRDDVKSKKCKYTDDASSLEGPSSSKSSKRHKSKHKKHRRHSPAEKKKEKHRHREDEKVSPDTASAVDQTGESLTPKAKPPVEKDPEALKSKVIEQLHSPSPEQPQTNSEHHLGKKSPPEETQEVAEEISKEGENQPSLTEPSQTVNKKVEDNVASESYKQQQSAKQTQDLQEQHKESTQSDKPHKDSGESLTKCEEVDVLNTKSSHLAKLRENPGRLFDPWKVNLPKAIQTAGNSSEGGVKILDWQKCDKINNHLRRLRKESRKLERLKDVSKNKTLKMSSKSSGPSKTSAIEKSIRSGGGPTSLGSSKRSLYDQTSTKLVYDEGGLGYQDKSTVSNVPQTPELCGRADAGTFPASSSEEAVGYESSQQPAERFQSFKIPKKVLNKDAFSQMASNELLTSKGTQLKGKTSDDAATSSLACSATDEESSGIKLDYTWSSQHPDSQRTTRSFSTVPVHDMETDEEMEIVEELHTARYERILEVEVDQSYGELTRMEIDPPQELKISFPSQVSSQRELIVVLDTNIFISHLNFINTLRDIEIPGLGFPIILIPWVVLQELDALKNGKLSGGVNRKAVPAVQFIFSCFQSRSPNIWGQSMQQAAKGMYGLRDENNDDRVLQCCLQYTELYPCAHILLCSDDKNLCTKALVSGVRAVRKVDLITEFNNLKPNRDVPNPKELNISEQPQAETSRREQNGTTQESLLNVVDIFTQLEKTLGIALSAILETEMKIAYEELWMEVIFLKPPWSLSDLLQCMKKHWIAVFGIIVKRNLLSSVEILCDHFHAGRKTEYNCLVLTWLLNECQNLLHAFSSRSDYGGVLQETFTVMNELYQKVSEMKDGSKIDQNAKSSKKPQESHEMQEKVNEPPLNSDPGRNATLVPLNSNHAYGQEMENSRSFMRSREIWATFENIWTIISQYSSIIFATFSLPHNPTASLMNSKLPLPQEAFMCLQRLMPAVKELLAAIQRIMCSDSSVQDFQKLAETVHNFLNYAEAKFSISRIFAQELYECFTHEEYRKKLIVGCSQLAEVTYSLEQCNTAICLEARNRGWI</sequence>
<dbReference type="Ensembl" id="ENSCMIT00000044330.1">
    <property type="protein sequence ID" value="ENSCMIP00000043706.1"/>
    <property type="gene ID" value="ENSCMIG00000018116.1"/>
</dbReference>
<reference evidence="6" key="3">
    <citation type="journal article" date="2014" name="Nature">
        <title>Elephant shark genome provides unique insights into gnathostome evolution.</title>
        <authorList>
            <consortium name="International Elephant Shark Genome Sequencing Consortium"/>
            <person name="Venkatesh B."/>
            <person name="Lee A.P."/>
            <person name="Ravi V."/>
            <person name="Maurya A.K."/>
            <person name="Lian M.M."/>
            <person name="Swann J.B."/>
            <person name="Ohta Y."/>
            <person name="Flajnik M.F."/>
            <person name="Sutoh Y."/>
            <person name="Kasahara M."/>
            <person name="Hoon S."/>
            <person name="Gangu V."/>
            <person name="Roy S.W."/>
            <person name="Irimia M."/>
            <person name="Korzh V."/>
            <person name="Kondrychyn I."/>
            <person name="Lim Z.W."/>
            <person name="Tay B.H."/>
            <person name="Tohari S."/>
            <person name="Kong K.W."/>
            <person name="Ho S."/>
            <person name="Lorente-Galdos B."/>
            <person name="Quilez J."/>
            <person name="Marques-Bonet T."/>
            <person name="Raney B.J."/>
            <person name="Ingham P.W."/>
            <person name="Tay A."/>
            <person name="Hillier L.W."/>
            <person name="Minx P."/>
            <person name="Boehm T."/>
            <person name="Wilson R.K."/>
            <person name="Brenner S."/>
            <person name="Warren W.C."/>
        </authorList>
    </citation>
    <scope>NUCLEOTIDE SEQUENCE [LARGE SCALE GENOMIC DNA]</scope>
</reference>
<dbReference type="InterPro" id="IPR029060">
    <property type="entry name" value="PIN-like_dom_sf"/>
</dbReference>
<feature type="compositionally biased region" description="Polar residues" evidence="3">
    <location>
        <begin position="253"/>
        <end position="269"/>
    </location>
</feature>
<dbReference type="Gene3D" id="3.40.50.1010">
    <property type="entry name" value="5'-nuclease"/>
    <property type="match status" value="1"/>
</dbReference>
<evidence type="ECO:0000256" key="2">
    <source>
        <dbReference type="ARBA" id="ARBA00074620"/>
    </source>
</evidence>
<dbReference type="OrthoDB" id="548295at2759"/>
<comment type="similarity">
    <text evidence="1">Belongs to the SWT1 family.</text>
</comment>
<feature type="compositionally biased region" description="Low complexity" evidence="3">
    <location>
        <begin position="377"/>
        <end position="389"/>
    </location>
</feature>
<protein>
    <recommendedName>
        <fullName evidence="2">Transcriptional protein SWT1</fullName>
    </recommendedName>
</protein>
<dbReference type="RefSeq" id="XP_042190721.1">
    <property type="nucleotide sequence ID" value="XM_042334787.1"/>
</dbReference>
<reference evidence="6" key="1">
    <citation type="journal article" date="2006" name="Science">
        <title>Ancient noncoding elements conserved in the human genome.</title>
        <authorList>
            <person name="Venkatesh B."/>
            <person name="Kirkness E.F."/>
            <person name="Loh Y.H."/>
            <person name="Halpern A.L."/>
            <person name="Lee A.P."/>
            <person name="Johnson J."/>
            <person name="Dandona N."/>
            <person name="Viswanathan L.D."/>
            <person name="Tay A."/>
            <person name="Venter J.C."/>
            <person name="Strausberg R.L."/>
            <person name="Brenner S."/>
        </authorList>
    </citation>
    <scope>NUCLEOTIDE SEQUENCE [LARGE SCALE GENOMIC DNA]</scope>
</reference>
<dbReference type="KEGG" id="cmk:103180000"/>
<dbReference type="InterPro" id="IPR002716">
    <property type="entry name" value="PIN_dom"/>
</dbReference>
<gene>
    <name evidence="5" type="primary">swt1</name>
</gene>
<dbReference type="SUPFAM" id="SSF88723">
    <property type="entry name" value="PIN domain-like"/>
    <property type="match status" value="1"/>
</dbReference>
<dbReference type="InParanoid" id="A0A4W3JX58"/>
<reference evidence="6" key="2">
    <citation type="journal article" date="2007" name="PLoS Biol.">
        <title>Survey sequencing and comparative analysis of the elephant shark (Callorhinchus milii) genome.</title>
        <authorList>
            <person name="Venkatesh B."/>
            <person name="Kirkness E.F."/>
            <person name="Loh Y.H."/>
            <person name="Halpern A.L."/>
            <person name="Lee A.P."/>
            <person name="Johnson J."/>
            <person name="Dandona N."/>
            <person name="Viswanathan L.D."/>
            <person name="Tay A."/>
            <person name="Venter J.C."/>
            <person name="Strausberg R.L."/>
            <person name="Brenner S."/>
        </authorList>
    </citation>
    <scope>NUCLEOTIDE SEQUENCE [LARGE SCALE GENOMIC DNA]</scope>
</reference>
<dbReference type="CTD" id="54823"/>
<name>A0A4W3JX58_CALMI</name>
<feature type="compositionally biased region" description="Polar residues" evidence="3">
    <location>
        <begin position="233"/>
        <end position="245"/>
    </location>
</feature>
<dbReference type="InterPro" id="IPR052626">
    <property type="entry name" value="SWT1_Regulator"/>
</dbReference>
<feature type="domain" description="PIN" evidence="4">
    <location>
        <begin position="614"/>
        <end position="741"/>
    </location>
</feature>
<feature type="region of interest" description="Disordered" evidence="3">
    <location>
        <begin position="933"/>
        <end position="971"/>
    </location>
</feature>
<evidence type="ECO:0000259" key="4">
    <source>
        <dbReference type="SMART" id="SM00670"/>
    </source>
</evidence>
<feature type="compositionally biased region" description="Polar residues" evidence="3">
    <location>
        <begin position="160"/>
        <end position="171"/>
    </location>
</feature>
<evidence type="ECO:0000313" key="6">
    <source>
        <dbReference type="Proteomes" id="UP000314986"/>
    </source>
</evidence>
<feature type="region of interest" description="Disordered" evidence="3">
    <location>
        <begin position="365"/>
        <end position="410"/>
    </location>
</feature>
<dbReference type="RefSeq" id="XP_007893779.1">
    <property type="nucleotide sequence ID" value="XM_007895588.2"/>
</dbReference>
<feature type="compositionally biased region" description="Basic and acidic residues" evidence="3">
    <location>
        <begin position="178"/>
        <end position="193"/>
    </location>
</feature>
<reference evidence="5" key="5">
    <citation type="submission" date="2025-09" db="UniProtKB">
        <authorList>
            <consortium name="Ensembl"/>
        </authorList>
    </citation>
    <scope>IDENTIFICATION</scope>
</reference>
<dbReference type="GeneTree" id="ENSGT00390000001254"/>
<evidence type="ECO:0000256" key="1">
    <source>
        <dbReference type="ARBA" id="ARBA00060839"/>
    </source>
</evidence>